<dbReference type="AlphaFoldDB" id="A0A9W6BB25"/>
<reference evidence="3 4" key="1">
    <citation type="journal article" date="2023" name="Commun. Biol.">
        <title>Reorganization of the ancestral sex-determining regions during the evolution of trioecy in Pleodorina starrii.</title>
        <authorList>
            <person name="Takahashi K."/>
            <person name="Suzuki S."/>
            <person name="Kawai-Toyooka H."/>
            <person name="Yamamoto K."/>
            <person name="Hamaji T."/>
            <person name="Ootsuki R."/>
            <person name="Yamaguchi H."/>
            <person name="Kawachi M."/>
            <person name="Higashiyama T."/>
            <person name="Nozaki H."/>
        </authorList>
    </citation>
    <scope>NUCLEOTIDE SEQUENCE [LARGE SCALE GENOMIC DNA]</scope>
    <source>
        <strain evidence="3 4">NIES-4479</strain>
    </source>
</reference>
<feature type="transmembrane region" description="Helical" evidence="2">
    <location>
        <begin position="43"/>
        <end position="62"/>
    </location>
</feature>
<organism evidence="3 4">
    <name type="scientific">Pleodorina starrii</name>
    <dbReference type="NCBI Taxonomy" id="330485"/>
    <lineage>
        <taxon>Eukaryota</taxon>
        <taxon>Viridiplantae</taxon>
        <taxon>Chlorophyta</taxon>
        <taxon>core chlorophytes</taxon>
        <taxon>Chlorophyceae</taxon>
        <taxon>CS clade</taxon>
        <taxon>Chlamydomonadales</taxon>
        <taxon>Volvocaceae</taxon>
        <taxon>Pleodorina</taxon>
    </lineage>
</organism>
<evidence type="ECO:0008006" key="5">
    <source>
        <dbReference type="Google" id="ProtNLM"/>
    </source>
</evidence>
<name>A0A9W6BB25_9CHLO</name>
<dbReference type="EMBL" id="BRXU01000001">
    <property type="protein sequence ID" value="GLC48520.1"/>
    <property type="molecule type" value="Genomic_DNA"/>
</dbReference>
<gene>
    <name evidence="3" type="primary">PLESTBF000057</name>
    <name evidence="3" type="ORF">PLESTB_000107000</name>
</gene>
<feature type="compositionally biased region" description="Polar residues" evidence="1">
    <location>
        <begin position="223"/>
        <end position="236"/>
    </location>
</feature>
<proteinExistence type="predicted"/>
<feature type="transmembrane region" description="Helical" evidence="2">
    <location>
        <begin position="20"/>
        <end position="37"/>
    </location>
</feature>
<dbReference type="Proteomes" id="UP001165080">
    <property type="component" value="Unassembled WGS sequence"/>
</dbReference>
<evidence type="ECO:0000256" key="1">
    <source>
        <dbReference type="SAM" id="MobiDB-lite"/>
    </source>
</evidence>
<comment type="caution">
    <text evidence="3">The sequence shown here is derived from an EMBL/GenBank/DDBJ whole genome shotgun (WGS) entry which is preliminary data.</text>
</comment>
<accession>A0A9W6BB25</accession>
<sequence length="236" mass="26233">MQEGQRQLRREKKMIICAEAVNLTHKLLCAVLFGLLGRQSRSVPQLALLYVLHASFLLYLAVWRPFLQWQRQVLELLSHGLEVVLLVCALVLLNAKPSNRAPTTWIMIVCFFLVALAFIVHEVWVAWMTTRALWDKSRGWFRSRLEREQMGPEKHKHYSSQFALKDLERGKAATVAAFVPTSTTGAAAATAGTGTGTATAGMPGPSALNNQGVISPTRCPASNIDNRQPTTAIRQR</sequence>
<keyword evidence="4" id="KW-1185">Reference proteome</keyword>
<evidence type="ECO:0000313" key="3">
    <source>
        <dbReference type="EMBL" id="GLC48520.1"/>
    </source>
</evidence>
<evidence type="ECO:0000256" key="2">
    <source>
        <dbReference type="SAM" id="Phobius"/>
    </source>
</evidence>
<protein>
    <recommendedName>
        <fullName evidence="5">Transmembrane protein</fullName>
    </recommendedName>
</protein>
<feature type="region of interest" description="Disordered" evidence="1">
    <location>
        <begin position="217"/>
        <end position="236"/>
    </location>
</feature>
<keyword evidence="2" id="KW-1133">Transmembrane helix</keyword>
<keyword evidence="2" id="KW-0812">Transmembrane</keyword>
<evidence type="ECO:0000313" key="4">
    <source>
        <dbReference type="Proteomes" id="UP001165080"/>
    </source>
</evidence>
<keyword evidence="2" id="KW-0472">Membrane</keyword>
<feature type="transmembrane region" description="Helical" evidence="2">
    <location>
        <begin position="74"/>
        <end position="93"/>
    </location>
</feature>
<feature type="transmembrane region" description="Helical" evidence="2">
    <location>
        <begin position="105"/>
        <end position="127"/>
    </location>
</feature>